<dbReference type="Proteomes" id="UP000441399">
    <property type="component" value="Unassembled WGS sequence"/>
</dbReference>
<name>A0A5S9PGV8_9GAMM</name>
<sequence length="150" mass="16366">MKMHYVSILLVGFCALPGITLSNNLNEFSAGERIVAADINDNFRILKERLNEVELNVVMLLVADNWACNDSAGQTMSARFGRDSTTSNDGAIQPWGDLWRVDSREVVILSSAGTGEEVNQLSISIDQAAPYKLKITETQAGGSVWNCISD</sequence>
<protein>
    <submittedName>
        <fullName evidence="1">Uncharacterized protein</fullName>
    </submittedName>
</protein>
<evidence type="ECO:0000313" key="1">
    <source>
        <dbReference type="EMBL" id="CAA0103220.1"/>
    </source>
</evidence>
<gene>
    <name evidence="1" type="ORF">OPDIPICF_04531</name>
</gene>
<dbReference type="EMBL" id="CACSIO010000009">
    <property type="protein sequence ID" value="CAA0103220.1"/>
    <property type="molecule type" value="Genomic_DNA"/>
</dbReference>
<keyword evidence="2" id="KW-1185">Reference proteome</keyword>
<evidence type="ECO:0000313" key="2">
    <source>
        <dbReference type="Proteomes" id="UP000441399"/>
    </source>
</evidence>
<accession>A0A5S9PGV8</accession>
<organism evidence="1 2">
    <name type="scientific">BD1-7 clade bacterium</name>
    <dbReference type="NCBI Taxonomy" id="2029982"/>
    <lineage>
        <taxon>Bacteria</taxon>
        <taxon>Pseudomonadati</taxon>
        <taxon>Pseudomonadota</taxon>
        <taxon>Gammaproteobacteria</taxon>
        <taxon>Cellvibrionales</taxon>
        <taxon>Spongiibacteraceae</taxon>
        <taxon>BD1-7 clade</taxon>
    </lineage>
</organism>
<proteinExistence type="predicted"/>
<reference evidence="1 2" key="1">
    <citation type="submission" date="2019-11" db="EMBL/GenBank/DDBJ databases">
        <authorList>
            <person name="Holert J."/>
        </authorList>
    </citation>
    <scope>NUCLEOTIDE SEQUENCE [LARGE SCALE GENOMIC DNA]</scope>
    <source>
        <strain evidence="1">SB11_3</strain>
    </source>
</reference>
<dbReference type="AlphaFoldDB" id="A0A5S9PGV8"/>